<keyword evidence="14 23" id="KW-0472">Membrane</keyword>
<keyword evidence="13 23" id="KW-1133">Transmembrane helix</keyword>
<evidence type="ECO:0000256" key="18">
    <source>
        <dbReference type="ARBA" id="ARBA00040898"/>
    </source>
</evidence>
<dbReference type="Gene3D" id="3.90.550.50">
    <property type="match status" value="1"/>
</dbReference>
<comment type="cofactor">
    <cofactor evidence="1">
        <name>Mn(2+)</name>
        <dbReference type="ChEBI" id="CHEBI:29035"/>
    </cofactor>
</comment>
<sequence>MYTSLNPELKNRLTRLARLFCVTPLFSGIIIGVSVTCFLFLLFPQVIYNNKYYDDFSHGLAKNQDSYLNDAQTDVDVIYPMLNKTVAHTLYEEVNVLCWVTTSPENHQNRAKHVKATWGQRCNTLIFISTKEDDDIPTVALPVEENRDNLWGKTRLALQYLYENYYDQADWFLKTDDDTYVIVENLRYMLYTQDPELPVYLGCKFKPFINQGYMSGGAGYVLSKAALKKFATEALPNKTICKEEPLGNEDVELGRCLEAIDVKAANSRDSGGRMRFLPLNLKYFMIPGTLPSDTWLWKYLYYPIEEGISCCSDVAITFHYVRKEEMYIYDYLLYHLRPFGIGFEPKLPEKYQDLHQTVQ</sequence>
<evidence type="ECO:0000256" key="17">
    <source>
        <dbReference type="ARBA" id="ARBA00023211"/>
    </source>
</evidence>
<dbReference type="InterPro" id="IPR003378">
    <property type="entry name" value="Fringe-like_glycosylTrfase"/>
</dbReference>
<dbReference type="Proteomes" id="UP000504635">
    <property type="component" value="Unplaced"/>
</dbReference>
<comment type="pathway">
    <text evidence="3">Protein modification; protein glycosylation.</text>
</comment>
<dbReference type="AlphaFoldDB" id="A0A6J2YLE0"/>
<evidence type="ECO:0000256" key="2">
    <source>
        <dbReference type="ARBA" id="ARBA00004606"/>
    </source>
</evidence>
<comment type="subcellular location">
    <subcellularLocation>
        <location evidence="2">Membrane</location>
        <topology evidence="2">Single-pass type II membrane protein</topology>
    </subcellularLocation>
</comment>
<keyword evidence="16" id="KW-0325">Glycoprotein</keyword>
<evidence type="ECO:0000256" key="15">
    <source>
        <dbReference type="ARBA" id="ARBA00023157"/>
    </source>
</evidence>
<dbReference type="UniPathway" id="UPA00378"/>
<dbReference type="RefSeq" id="XP_030763969.1">
    <property type="nucleotide sequence ID" value="XM_030908109.1"/>
</dbReference>
<keyword evidence="25" id="KW-1185">Reference proteome</keyword>
<dbReference type="GO" id="GO:0030145">
    <property type="term" value="F:manganese ion binding"/>
    <property type="evidence" value="ECO:0007669"/>
    <property type="project" value="UniProtKB-ARBA"/>
</dbReference>
<evidence type="ECO:0000256" key="23">
    <source>
        <dbReference type="SAM" id="Phobius"/>
    </source>
</evidence>
<evidence type="ECO:0000256" key="10">
    <source>
        <dbReference type="ARBA" id="ARBA00022723"/>
    </source>
</evidence>
<evidence type="ECO:0000313" key="26">
    <source>
        <dbReference type="RefSeq" id="XP_030763969.1"/>
    </source>
</evidence>
<protein>
    <recommendedName>
        <fullName evidence="18">Glycoprotein-N-acetylgalactosamine 3-beta-galactosyltransferase 1</fullName>
        <ecNumber evidence="6">2.4.1.122</ecNumber>
    </recommendedName>
    <alternativeName>
        <fullName evidence="20">Core 1 O-glycan T-synthase</fullName>
    </alternativeName>
    <alternativeName>
        <fullName evidence="21">Core 1 UDP-galactose:N-acetylgalactosamine-alpha-R beta 1,3-galactosyltransferase 1</fullName>
    </alternativeName>
    <alternativeName>
        <fullName evidence="19">Core 1 beta1,3-galactosyltransferase 1</fullName>
    </alternativeName>
</protein>
<dbReference type="InterPro" id="IPR026050">
    <property type="entry name" value="C1GALT1/C1GALT1_chp1"/>
</dbReference>
<evidence type="ECO:0000256" key="6">
    <source>
        <dbReference type="ARBA" id="ARBA00012557"/>
    </source>
</evidence>
<keyword evidence="17" id="KW-0464">Manganese</keyword>
<evidence type="ECO:0000256" key="4">
    <source>
        <dbReference type="ARBA" id="ARBA00006462"/>
    </source>
</evidence>
<evidence type="ECO:0000256" key="5">
    <source>
        <dbReference type="ARBA" id="ARBA00011748"/>
    </source>
</evidence>
<dbReference type="OrthoDB" id="414175at2759"/>
<dbReference type="GO" id="GO:0000166">
    <property type="term" value="F:nucleotide binding"/>
    <property type="evidence" value="ECO:0007669"/>
    <property type="project" value="UniProtKB-KW"/>
</dbReference>
<feature type="domain" description="Fringe-like glycosyltransferase" evidence="24">
    <location>
        <begin position="95"/>
        <end position="266"/>
    </location>
</feature>
<evidence type="ECO:0000256" key="12">
    <source>
        <dbReference type="ARBA" id="ARBA00022968"/>
    </source>
</evidence>
<evidence type="ECO:0000256" key="9">
    <source>
        <dbReference type="ARBA" id="ARBA00022692"/>
    </source>
</evidence>
<evidence type="ECO:0000256" key="22">
    <source>
        <dbReference type="ARBA" id="ARBA00059245"/>
    </source>
</evidence>
<keyword evidence="7" id="KW-0328">Glycosyltransferase</keyword>
<dbReference type="GO" id="GO:0016263">
    <property type="term" value="F:glycoprotein-N-acetylgalactosamine 3-beta-galactosyltransferase activity"/>
    <property type="evidence" value="ECO:0007669"/>
    <property type="project" value="UniProtKB-EC"/>
</dbReference>
<comment type="subunit">
    <text evidence="5">Homodimer; disulfide-linked.</text>
</comment>
<evidence type="ECO:0000259" key="24">
    <source>
        <dbReference type="Pfam" id="PF02434"/>
    </source>
</evidence>
<evidence type="ECO:0000256" key="11">
    <source>
        <dbReference type="ARBA" id="ARBA00022741"/>
    </source>
</evidence>
<keyword evidence="9 23" id="KW-0812">Transmembrane</keyword>
<accession>A0A6J2YLE0</accession>
<dbReference type="PANTHER" id="PTHR23033">
    <property type="entry name" value="BETA1,3-GALACTOSYLTRANSFERASE"/>
    <property type="match status" value="1"/>
</dbReference>
<dbReference type="Pfam" id="PF02434">
    <property type="entry name" value="Fringe"/>
    <property type="match status" value="1"/>
</dbReference>
<reference evidence="26" key="1">
    <citation type="submission" date="2025-08" db="UniProtKB">
        <authorList>
            <consortium name="RefSeq"/>
        </authorList>
    </citation>
    <scope>IDENTIFICATION</scope>
    <source>
        <tissue evidence="26">Gonads</tissue>
    </source>
</reference>
<organism evidence="25 26">
    <name type="scientific">Sitophilus oryzae</name>
    <name type="common">Rice weevil</name>
    <name type="synonym">Curculio oryzae</name>
    <dbReference type="NCBI Taxonomy" id="7048"/>
    <lineage>
        <taxon>Eukaryota</taxon>
        <taxon>Metazoa</taxon>
        <taxon>Ecdysozoa</taxon>
        <taxon>Arthropoda</taxon>
        <taxon>Hexapoda</taxon>
        <taxon>Insecta</taxon>
        <taxon>Pterygota</taxon>
        <taxon>Neoptera</taxon>
        <taxon>Endopterygota</taxon>
        <taxon>Coleoptera</taxon>
        <taxon>Polyphaga</taxon>
        <taxon>Cucujiformia</taxon>
        <taxon>Curculionidae</taxon>
        <taxon>Dryophthorinae</taxon>
        <taxon>Sitophilus</taxon>
    </lineage>
</organism>
<dbReference type="PANTHER" id="PTHR23033:SF14">
    <property type="entry name" value="GLYCOPROTEIN-N-ACETYLGALACTOSAMINE 3-BETA-GALACTOSYLTRANSFERASE 1-RELATED"/>
    <property type="match status" value="1"/>
</dbReference>
<keyword evidence="11" id="KW-0547">Nucleotide-binding</keyword>
<evidence type="ECO:0000256" key="3">
    <source>
        <dbReference type="ARBA" id="ARBA00004922"/>
    </source>
</evidence>
<name>A0A6J2YLE0_SITOR</name>
<gene>
    <name evidence="26" type="primary">LOC115888388</name>
</gene>
<dbReference type="GeneID" id="115888388"/>
<evidence type="ECO:0000256" key="1">
    <source>
        <dbReference type="ARBA" id="ARBA00001936"/>
    </source>
</evidence>
<evidence type="ECO:0000256" key="19">
    <source>
        <dbReference type="ARBA" id="ARBA00041226"/>
    </source>
</evidence>
<dbReference type="EC" id="2.4.1.122" evidence="6"/>
<dbReference type="KEGG" id="soy:115888388"/>
<evidence type="ECO:0000313" key="25">
    <source>
        <dbReference type="Proteomes" id="UP000504635"/>
    </source>
</evidence>
<keyword evidence="10" id="KW-0479">Metal-binding</keyword>
<evidence type="ECO:0000256" key="20">
    <source>
        <dbReference type="ARBA" id="ARBA00042009"/>
    </source>
</evidence>
<evidence type="ECO:0000256" key="13">
    <source>
        <dbReference type="ARBA" id="ARBA00022989"/>
    </source>
</evidence>
<dbReference type="GO" id="GO:0016020">
    <property type="term" value="C:membrane"/>
    <property type="evidence" value="ECO:0007669"/>
    <property type="project" value="UniProtKB-SubCell"/>
</dbReference>
<dbReference type="InParanoid" id="A0A6J2YLE0"/>
<evidence type="ECO:0000256" key="21">
    <source>
        <dbReference type="ARBA" id="ARBA00043065"/>
    </source>
</evidence>
<evidence type="ECO:0000256" key="7">
    <source>
        <dbReference type="ARBA" id="ARBA00022676"/>
    </source>
</evidence>
<feature type="transmembrane region" description="Helical" evidence="23">
    <location>
        <begin position="20"/>
        <end position="43"/>
    </location>
</feature>
<evidence type="ECO:0000256" key="14">
    <source>
        <dbReference type="ARBA" id="ARBA00023136"/>
    </source>
</evidence>
<keyword evidence="8" id="KW-0808">Transferase</keyword>
<evidence type="ECO:0000256" key="16">
    <source>
        <dbReference type="ARBA" id="ARBA00023180"/>
    </source>
</evidence>
<keyword evidence="12" id="KW-0735">Signal-anchor</keyword>
<dbReference type="FunFam" id="3.90.550.50:FF:000017">
    <property type="entry name" value="Glycoprotein-N-acetylgalactosamine 3-beta-galactosyltransferase 1"/>
    <property type="match status" value="1"/>
</dbReference>
<proteinExistence type="inferred from homology"/>
<evidence type="ECO:0000256" key="8">
    <source>
        <dbReference type="ARBA" id="ARBA00022679"/>
    </source>
</evidence>
<comment type="function">
    <text evidence="22">Glycosyltransferase that generates the core 1 O-glycan Gal-beta1-3GalNAc-alpha1-Ser/Thr (T antigen), which is a precursor for many extended O-glycans in glycoproteins.</text>
</comment>
<keyword evidence="15" id="KW-1015">Disulfide bond</keyword>
<comment type="similarity">
    <text evidence="4">Belongs to the glycosyltransferase 31 family. Beta3-Gal-T subfamily.</text>
</comment>